<comment type="subcellular location">
    <subcellularLocation>
        <location evidence="1">Nucleus</location>
    </subcellularLocation>
</comment>
<evidence type="ECO:0000256" key="2">
    <source>
        <dbReference type="ARBA" id="ARBA00022676"/>
    </source>
</evidence>
<accession>A0A9R0A2L7</accession>
<gene>
    <name evidence="7" type="primary">LOC122134497</name>
</gene>
<dbReference type="InterPro" id="IPR052056">
    <property type="entry name" value="Mono-ARTD/PARP"/>
</dbReference>
<dbReference type="GeneID" id="122134497"/>
<dbReference type="GO" id="GO:1990404">
    <property type="term" value="F:NAD+-protein mono-ADP-ribosyltransferase activity"/>
    <property type="evidence" value="ECO:0007669"/>
    <property type="project" value="TreeGrafter"/>
</dbReference>
<evidence type="ECO:0000256" key="1">
    <source>
        <dbReference type="ARBA" id="ARBA00004123"/>
    </source>
</evidence>
<dbReference type="GO" id="GO:0003950">
    <property type="term" value="F:NAD+ poly-ADP-ribosyltransferase activity"/>
    <property type="evidence" value="ECO:0007669"/>
    <property type="project" value="TreeGrafter"/>
</dbReference>
<evidence type="ECO:0000256" key="3">
    <source>
        <dbReference type="ARBA" id="ARBA00022679"/>
    </source>
</evidence>
<organism evidence="7">
    <name type="scientific">Cyprinus carpio</name>
    <name type="common">Common carp</name>
    <dbReference type="NCBI Taxonomy" id="7962"/>
    <lineage>
        <taxon>Eukaryota</taxon>
        <taxon>Metazoa</taxon>
        <taxon>Chordata</taxon>
        <taxon>Craniata</taxon>
        <taxon>Vertebrata</taxon>
        <taxon>Euteleostomi</taxon>
        <taxon>Actinopterygii</taxon>
        <taxon>Neopterygii</taxon>
        <taxon>Teleostei</taxon>
        <taxon>Ostariophysi</taxon>
        <taxon>Cypriniformes</taxon>
        <taxon>Cyprinidae</taxon>
        <taxon>Cyprininae</taxon>
        <taxon>Cyprinus</taxon>
    </lineage>
</organism>
<dbReference type="PROSITE" id="PS51154">
    <property type="entry name" value="MACRO"/>
    <property type="match status" value="1"/>
</dbReference>
<dbReference type="OrthoDB" id="6133115at2759"/>
<dbReference type="InterPro" id="IPR002589">
    <property type="entry name" value="Macro_dom"/>
</dbReference>
<evidence type="ECO:0000256" key="5">
    <source>
        <dbReference type="ARBA" id="ARBA00023242"/>
    </source>
</evidence>
<name>A0A9R0A2L7_CYPCA</name>
<dbReference type="Proteomes" id="UP001155660">
    <property type="component" value="Chromosome B7"/>
</dbReference>
<proteinExistence type="predicted"/>
<keyword evidence="4" id="KW-0520">NAD</keyword>
<evidence type="ECO:0000259" key="6">
    <source>
        <dbReference type="PROSITE" id="PS51154"/>
    </source>
</evidence>
<dbReference type="GO" id="GO:0005634">
    <property type="term" value="C:nucleus"/>
    <property type="evidence" value="ECO:0007669"/>
    <property type="project" value="UniProtKB-SubCell"/>
</dbReference>
<evidence type="ECO:0000256" key="4">
    <source>
        <dbReference type="ARBA" id="ARBA00023027"/>
    </source>
</evidence>
<dbReference type="GO" id="GO:0003714">
    <property type="term" value="F:transcription corepressor activity"/>
    <property type="evidence" value="ECO:0007669"/>
    <property type="project" value="TreeGrafter"/>
</dbReference>
<dbReference type="KEGG" id="ccar:122134497"/>
<dbReference type="PANTHER" id="PTHR14453:SF107">
    <property type="entry name" value="POLY [ADP-RIBOSE] POLYMERASE"/>
    <property type="match status" value="1"/>
</dbReference>
<sequence>MPVDGTELHLVFGDITNETTDAIVNTTDFKDFQTAGVCKDILTKAGPQIQAQLTGAQVARGQIFTTPPGGFPCKTIMHVCGLRDPGVIETLAKEIVVQSEQGCYRSVAIPAICAGQYLHYYS</sequence>
<dbReference type="PANTHER" id="PTHR14453">
    <property type="entry name" value="PARP/ZINC FINGER CCCH TYPE DOMAIN CONTAINING PROTEIN"/>
    <property type="match status" value="1"/>
</dbReference>
<dbReference type="Pfam" id="PF01661">
    <property type="entry name" value="Macro"/>
    <property type="match status" value="1"/>
</dbReference>
<dbReference type="GO" id="GO:0005737">
    <property type="term" value="C:cytoplasm"/>
    <property type="evidence" value="ECO:0007669"/>
    <property type="project" value="TreeGrafter"/>
</dbReference>
<dbReference type="RefSeq" id="XP_042582743.1">
    <property type="nucleotide sequence ID" value="XM_042726809.1"/>
</dbReference>
<keyword evidence="5" id="KW-0539">Nucleus</keyword>
<keyword evidence="3" id="KW-0808">Transferase</keyword>
<keyword evidence="2" id="KW-0328">Glycosyltransferase</keyword>
<evidence type="ECO:0000313" key="7">
    <source>
        <dbReference type="RefSeq" id="XP_042582743.1"/>
    </source>
</evidence>
<protein>
    <submittedName>
        <fullName evidence="7">Protein mono-ADP-ribosyltransferase PARP14</fullName>
    </submittedName>
</protein>
<dbReference type="AlphaFoldDB" id="A0A9R0A2L7"/>
<feature type="domain" description="Macro" evidence="6">
    <location>
        <begin position="1"/>
        <end position="122"/>
    </location>
</feature>
<reference evidence="7" key="1">
    <citation type="submission" date="2025-08" db="UniProtKB">
        <authorList>
            <consortium name="RefSeq"/>
        </authorList>
    </citation>
    <scope>IDENTIFICATION</scope>
    <source>
        <tissue evidence="7">Muscle</tissue>
    </source>
</reference>
<dbReference type="GO" id="GO:0070212">
    <property type="term" value="P:protein poly-ADP-ribosylation"/>
    <property type="evidence" value="ECO:0007669"/>
    <property type="project" value="TreeGrafter"/>
</dbReference>
<dbReference type="GO" id="GO:0010629">
    <property type="term" value="P:negative regulation of gene expression"/>
    <property type="evidence" value="ECO:0007669"/>
    <property type="project" value="TreeGrafter"/>
</dbReference>